<dbReference type="Pfam" id="PF01510">
    <property type="entry name" value="Amidase_2"/>
    <property type="match status" value="1"/>
</dbReference>
<dbReference type="SUPFAM" id="SSF47090">
    <property type="entry name" value="PGBD-like"/>
    <property type="match status" value="1"/>
</dbReference>
<evidence type="ECO:0000256" key="1">
    <source>
        <dbReference type="ARBA" id="ARBA00001561"/>
    </source>
</evidence>
<dbReference type="GO" id="GO:0009254">
    <property type="term" value="P:peptidoglycan turnover"/>
    <property type="evidence" value="ECO:0007669"/>
    <property type="project" value="TreeGrafter"/>
</dbReference>
<dbReference type="Gene3D" id="1.10.101.10">
    <property type="entry name" value="PGBD-like superfamily/PGBD"/>
    <property type="match status" value="1"/>
</dbReference>
<dbReference type="EMBL" id="MSDF01000005">
    <property type="protein sequence ID" value="OPB00077.1"/>
    <property type="molecule type" value="Genomic_DNA"/>
</dbReference>
<dbReference type="InterPro" id="IPR051206">
    <property type="entry name" value="NAMLAA_amidase_2"/>
</dbReference>
<dbReference type="PANTHER" id="PTHR30417:SF12">
    <property type="entry name" value="N-ACETYLMURAMOYL-L-ALANINE AMIDASE"/>
    <property type="match status" value="1"/>
</dbReference>
<gene>
    <name evidence="7" type="ORF">BFW87_02095</name>
</gene>
<comment type="caution">
    <text evidence="7">The sequence shown here is derived from an EMBL/GenBank/DDBJ whole genome shotgun (WGS) entry which is preliminary data.</text>
</comment>
<proteinExistence type="inferred from homology"/>
<dbReference type="PANTHER" id="PTHR30417">
    <property type="entry name" value="N-ACETYLMURAMOYL-L-ALANINE AMIDASE AMID"/>
    <property type="match status" value="1"/>
</dbReference>
<dbReference type="SUPFAM" id="SSF55846">
    <property type="entry name" value="N-acetylmuramoyl-L-alanine amidase-like"/>
    <property type="match status" value="1"/>
</dbReference>
<dbReference type="CDD" id="cd06583">
    <property type="entry name" value="PGRP"/>
    <property type="match status" value="1"/>
</dbReference>
<dbReference type="GO" id="GO:0019867">
    <property type="term" value="C:outer membrane"/>
    <property type="evidence" value="ECO:0007669"/>
    <property type="project" value="TreeGrafter"/>
</dbReference>
<dbReference type="OrthoDB" id="9794842at2"/>
<evidence type="ECO:0000256" key="5">
    <source>
        <dbReference type="ARBA" id="ARBA00023316"/>
    </source>
</evidence>
<comment type="similarity">
    <text evidence="2">Belongs to the N-acetylmuramoyl-L-alanine amidase 2 family.</text>
</comment>
<sequence>MLVIDSSFPAQDFNERNGEPVRQVILHYTAAPFASSLHTLTRHGVSAHYLLPDPDEPGYRTRGYDELRVFRLVDEDKRAWHAGVSYWAGRDNLNSRSIGVEIVNLARDDAGVFTFPAYGQAQVEVLVALVRDVLGRYPQIGPTDVLGHSDVAYWRKSDPGPRLPWRCLHEAGVGAWFDEATRAMYQRRFCLGLPPEVEVERAFQRYGYKAASNRQAFEQRTRAFQMHFRSRDYCGFLDAETCAILYALNDRYRGLSEYISVI</sequence>
<comment type="catalytic activity">
    <reaction evidence="1">
        <text>Hydrolyzes the link between N-acetylmuramoyl residues and L-amino acid residues in certain cell-wall glycopeptides.</text>
        <dbReference type="EC" id="3.5.1.28"/>
    </reaction>
</comment>
<dbReference type="GO" id="GO:0071555">
    <property type="term" value="P:cell wall organization"/>
    <property type="evidence" value="ECO:0007669"/>
    <property type="project" value="UniProtKB-KW"/>
</dbReference>
<evidence type="ECO:0000313" key="8">
    <source>
        <dbReference type="Proteomes" id="UP000190965"/>
    </source>
</evidence>
<dbReference type="InterPro" id="IPR036365">
    <property type="entry name" value="PGBD-like_sf"/>
</dbReference>
<dbReference type="EC" id="3.5.1.28" evidence="3"/>
<evidence type="ECO:0000256" key="3">
    <source>
        <dbReference type="ARBA" id="ARBA00011901"/>
    </source>
</evidence>
<dbReference type="FunFam" id="3.40.80.10:FF:000003">
    <property type="entry name" value="N-acetylmuramoyl-L-alanine amidase"/>
    <property type="match status" value="1"/>
</dbReference>
<organism evidence="7 8">
    <name type="scientific">Pseudomonas fluorescens</name>
    <dbReference type="NCBI Taxonomy" id="294"/>
    <lineage>
        <taxon>Bacteria</taxon>
        <taxon>Pseudomonadati</taxon>
        <taxon>Pseudomonadota</taxon>
        <taxon>Gammaproteobacteria</taxon>
        <taxon>Pseudomonadales</taxon>
        <taxon>Pseudomonadaceae</taxon>
        <taxon>Pseudomonas</taxon>
    </lineage>
</organism>
<dbReference type="Proteomes" id="UP000190965">
    <property type="component" value="Unassembled WGS sequence"/>
</dbReference>
<dbReference type="Gene3D" id="3.40.80.10">
    <property type="entry name" value="Peptidoglycan recognition protein-like"/>
    <property type="match status" value="1"/>
</dbReference>
<dbReference type="GO" id="GO:0009253">
    <property type="term" value="P:peptidoglycan catabolic process"/>
    <property type="evidence" value="ECO:0007669"/>
    <property type="project" value="InterPro"/>
</dbReference>
<dbReference type="GO" id="GO:0008745">
    <property type="term" value="F:N-acetylmuramoyl-L-alanine amidase activity"/>
    <property type="evidence" value="ECO:0007669"/>
    <property type="project" value="UniProtKB-EC"/>
</dbReference>
<dbReference type="RefSeq" id="WP_078738340.1">
    <property type="nucleotide sequence ID" value="NZ_MSDF01000005.1"/>
</dbReference>
<feature type="domain" description="N-acetylmuramoyl-L-alanine amidase" evidence="6">
    <location>
        <begin position="8"/>
        <end position="160"/>
    </location>
</feature>
<feature type="non-terminal residue" evidence="7">
    <location>
        <position position="262"/>
    </location>
</feature>
<accession>A0A1T2Z7P7</accession>
<name>A0A1T2Z7P7_PSEFL</name>
<evidence type="ECO:0000256" key="4">
    <source>
        <dbReference type="ARBA" id="ARBA00022801"/>
    </source>
</evidence>
<dbReference type="InterPro" id="IPR002502">
    <property type="entry name" value="Amidase_domain"/>
</dbReference>
<evidence type="ECO:0000256" key="2">
    <source>
        <dbReference type="ARBA" id="ARBA00007553"/>
    </source>
</evidence>
<reference evidence="7 8" key="1">
    <citation type="submission" date="2016-12" db="EMBL/GenBank/DDBJ databases">
        <title>Draft genome sequences of seven strains of Pseudomonas fluorescens that produce 4-formylaminooxyvinylglycine.</title>
        <authorList>
            <person name="Okrent R.A."/>
            <person name="Manning V.A."/>
            <person name="Trippe K.M."/>
        </authorList>
    </citation>
    <scope>NUCLEOTIDE SEQUENCE [LARGE SCALE GENOMIC DNA]</scope>
    <source>
        <strain evidence="7 8">P5A</strain>
    </source>
</reference>
<dbReference type="AlphaFoldDB" id="A0A1T2Z7P7"/>
<dbReference type="SMART" id="SM00644">
    <property type="entry name" value="Ami_2"/>
    <property type="match status" value="1"/>
</dbReference>
<dbReference type="InterPro" id="IPR036505">
    <property type="entry name" value="Amidase/PGRP_sf"/>
</dbReference>
<dbReference type="InterPro" id="IPR036366">
    <property type="entry name" value="PGBDSf"/>
</dbReference>
<keyword evidence="5" id="KW-0961">Cell wall biogenesis/degradation</keyword>
<evidence type="ECO:0000259" key="6">
    <source>
        <dbReference type="SMART" id="SM00644"/>
    </source>
</evidence>
<keyword evidence="4" id="KW-0378">Hydrolase</keyword>
<protein>
    <recommendedName>
        <fullName evidence="3">N-acetylmuramoyl-L-alanine amidase</fullName>
        <ecNumber evidence="3">3.5.1.28</ecNumber>
    </recommendedName>
</protein>
<evidence type="ECO:0000313" key="7">
    <source>
        <dbReference type="EMBL" id="OPB00077.1"/>
    </source>
</evidence>